<dbReference type="FunFam" id="3.40.50.720:FF:000021">
    <property type="entry name" value="D-3-phosphoglycerate dehydrogenase"/>
    <property type="match status" value="1"/>
</dbReference>
<evidence type="ECO:0000256" key="2">
    <source>
        <dbReference type="ARBA" id="ARBA00005216"/>
    </source>
</evidence>
<evidence type="ECO:0000256" key="4">
    <source>
        <dbReference type="ARBA" id="ARBA00021582"/>
    </source>
</evidence>
<dbReference type="CDD" id="cd12173">
    <property type="entry name" value="PGDH_4"/>
    <property type="match status" value="1"/>
</dbReference>
<dbReference type="PROSITE" id="PS00065">
    <property type="entry name" value="D_2_HYDROXYACID_DH_1"/>
    <property type="match status" value="1"/>
</dbReference>
<dbReference type="InterPro" id="IPR006140">
    <property type="entry name" value="D-isomer_DH_NAD-bd"/>
</dbReference>
<dbReference type="PANTHER" id="PTHR42938:SF47">
    <property type="entry name" value="HYDROXYPYRUVATE REDUCTASE"/>
    <property type="match status" value="1"/>
</dbReference>
<dbReference type="GO" id="GO:0004617">
    <property type="term" value="F:phosphoglycerate dehydrogenase activity"/>
    <property type="evidence" value="ECO:0007669"/>
    <property type="project" value="UniProtKB-UniRule"/>
</dbReference>
<dbReference type="EC" id="1.1.1.95" evidence="9"/>
<protein>
    <recommendedName>
        <fullName evidence="4 9">D-3-phosphoglycerate dehydrogenase</fullName>
        <ecNumber evidence="9">1.1.1.95</ecNumber>
    </recommendedName>
</protein>
<gene>
    <name evidence="11" type="ORF">DEO23_12725</name>
</gene>
<keyword evidence="12" id="KW-1185">Reference proteome</keyword>
<proteinExistence type="inferred from homology"/>
<evidence type="ECO:0000259" key="10">
    <source>
        <dbReference type="PROSITE" id="PS51671"/>
    </source>
</evidence>
<keyword evidence="5 9" id="KW-0560">Oxidoreductase</keyword>
<evidence type="ECO:0000256" key="5">
    <source>
        <dbReference type="ARBA" id="ARBA00023002"/>
    </source>
</evidence>
<evidence type="ECO:0000313" key="12">
    <source>
        <dbReference type="Proteomes" id="UP000245590"/>
    </source>
</evidence>
<organism evidence="11 12">
    <name type="scientific">Brachybacterium endophyticum</name>
    <dbReference type="NCBI Taxonomy" id="2182385"/>
    <lineage>
        <taxon>Bacteria</taxon>
        <taxon>Bacillati</taxon>
        <taxon>Actinomycetota</taxon>
        <taxon>Actinomycetes</taxon>
        <taxon>Micrococcales</taxon>
        <taxon>Dermabacteraceae</taxon>
        <taxon>Brachybacterium</taxon>
    </lineage>
</organism>
<dbReference type="InterPro" id="IPR036291">
    <property type="entry name" value="NAD(P)-bd_dom_sf"/>
</dbReference>
<dbReference type="Pfam" id="PF19304">
    <property type="entry name" value="PGDH_inter"/>
    <property type="match status" value="1"/>
</dbReference>
<evidence type="ECO:0000256" key="1">
    <source>
        <dbReference type="ARBA" id="ARBA00003800"/>
    </source>
</evidence>
<evidence type="ECO:0000256" key="6">
    <source>
        <dbReference type="ARBA" id="ARBA00023027"/>
    </source>
</evidence>
<reference evidence="11 12" key="1">
    <citation type="submission" date="2018-05" db="EMBL/GenBank/DDBJ databases">
        <title>Brachybacterium sp. M1HQ-2T, whole genome shotgun sequence.</title>
        <authorList>
            <person name="Tuo L."/>
        </authorList>
    </citation>
    <scope>NUCLEOTIDE SEQUENCE [LARGE SCALE GENOMIC DNA]</scope>
    <source>
        <strain evidence="11 12">M1HQ-2</strain>
    </source>
</reference>
<name>A0A2U2RHY5_9MICO</name>
<dbReference type="InterPro" id="IPR045865">
    <property type="entry name" value="ACT-like_dom_sf"/>
</dbReference>
<dbReference type="SUPFAM" id="SSF143548">
    <property type="entry name" value="Serine metabolism enzymes domain"/>
    <property type="match status" value="1"/>
</dbReference>
<feature type="domain" description="ACT" evidence="10">
    <location>
        <begin position="459"/>
        <end position="535"/>
    </location>
</feature>
<evidence type="ECO:0000256" key="9">
    <source>
        <dbReference type="RuleBase" id="RU363003"/>
    </source>
</evidence>
<dbReference type="AlphaFoldDB" id="A0A2U2RHY5"/>
<dbReference type="NCBIfam" id="TIGR01327">
    <property type="entry name" value="PGDH"/>
    <property type="match status" value="1"/>
</dbReference>
<dbReference type="SUPFAM" id="SSF55021">
    <property type="entry name" value="ACT-like"/>
    <property type="match status" value="1"/>
</dbReference>
<comment type="similarity">
    <text evidence="3 9">Belongs to the D-isomer specific 2-hydroxyacid dehydrogenase family.</text>
</comment>
<dbReference type="Gene3D" id="3.30.1330.90">
    <property type="entry name" value="D-3-phosphoglycerate dehydrogenase, domain 3"/>
    <property type="match status" value="1"/>
</dbReference>
<dbReference type="InterPro" id="IPR029009">
    <property type="entry name" value="ASB_dom_sf"/>
</dbReference>
<evidence type="ECO:0000256" key="7">
    <source>
        <dbReference type="ARBA" id="ARBA00048126"/>
    </source>
</evidence>
<dbReference type="CDD" id="cd04902">
    <property type="entry name" value="ACT_3PGDH-xct"/>
    <property type="match status" value="1"/>
</dbReference>
<dbReference type="Pfam" id="PF00389">
    <property type="entry name" value="2-Hacid_dh"/>
    <property type="match status" value="1"/>
</dbReference>
<dbReference type="OrthoDB" id="9793626at2"/>
<comment type="catalytic activity">
    <reaction evidence="7">
        <text>(R)-2-hydroxyglutarate + NAD(+) = 2-oxoglutarate + NADH + H(+)</text>
        <dbReference type="Rhea" id="RHEA:49612"/>
        <dbReference type="ChEBI" id="CHEBI:15378"/>
        <dbReference type="ChEBI" id="CHEBI:15801"/>
        <dbReference type="ChEBI" id="CHEBI:16810"/>
        <dbReference type="ChEBI" id="CHEBI:57540"/>
        <dbReference type="ChEBI" id="CHEBI:57945"/>
        <dbReference type="EC" id="1.1.1.399"/>
    </reaction>
</comment>
<dbReference type="Gene3D" id="3.40.50.720">
    <property type="entry name" value="NAD(P)-binding Rossmann-like Domain"/>
    <property type="match status" value="2"/>
</dbReference>
<evidence type="ECO:0000313" key="11">
    <source>
        <dbReference type="EMBL" id="PWH05441.1"/>
    </source>
</evidence>
<dbReference type="InterPro" id="IPR006236">
    <property type="entry name" value="PGDH"/>
</dbReference>
<dbReference type="SUPFAM" id="SSF51735">
    <property type="entry name" value="NAD(P)-binding Rossmann-fold domains"/>
    <property type="match status" value="1"/>
</dbReference>
<comment type="pathway">
    <text evidence="2 9">Amino-acid biosynthesis; L-serine biosynthesis; L-serine from 3-phospho-D-glycerate: step 1/3.</text>
</comment>
<dbReference type="Pfam" id="PF02826">
    <property type="entry name" value="2-Hacid_dh_C"/>
    <property type="match status" value="1"/>
</dbReference>
<accession>A0A2U2RHY5</accession>
<dbReference type="Pfam" id="PF01842">
    <property type="entry name" value="ACT"/>
    <property type="match status" value="1"/>
</dbReference>
<dbReference type="GO" id="GO:0051287">
    <property type="term" value="F:NAD binding"/>
    <property type="evidence" value="ECO:0007669"/>
    <property type="project" value="UniProtKB-UniRule"/>
</dbReference>
<keyword evidence="6 9" id="KW-0520">NAD</keyword>
<keyword evidence="9" id="KW-0718">Serine biosynthesis</keyword>
<dbReference type="InterPro" id="IPR029752">
    <property type="entry name" value="D-isomer_DH_CS1"/>
</dbReference>
<comment type="function">
    <text evidence="1">Catalyzes the reversible oxidation of 3-phospho-D-glycerate to 3-phosphonooxypyruvate, the first step of the phosphorylated L-serine biosynthesis pathway. Also catalyzes the reversible oxidation of 2-hydroxyglutarate to 2-oxoglutarate.</text>
</comment>
<comment type="caution">
    <text evidence="11">The sequence shown here is derived from an EMBL/GenBank/DDBJ whole genome shotgun (WGS) entry which is preliminary data.</text>
</comment>
<keyword evidence="9" id="KW-0028">Amino-acid biosynthesis</keyword>
<evidence type="ECO:0000256" key="3">
    <source>
        <dbReference type="ARBA" id="ARBA00005854"/>
    </source>
</evidence>
<dbReference type="SUPFAM" id="SSF52283">
    <property type="entry name" value="Formate/glycerate dehydrogenase catalytic domain-like"/>
    <property type="match status" value="1"/>
</dbReference>
<dbReference type="RefSeq" id="WP_109276405.1">
    <property type="nucleotide sequence ID" value="NZ_QFKX01000005.1"/>
</dbReference>
<evidence type="ECO:0000256" key="8">
    <source>
        <dbReference type="ARBA" id="ARBA00048731"/>
    </source>
</evidence>
<dbReference type="InterPro" id="IPR006139">
    <property type="entry name" value="D-isomer_2_OHA_DH_cat_dom"/>
</dbReference>
<dbReference type="EMBL" id="QFKX01000005">
    <property type="protein sequence ID" value="PWH05441.1"/>
    <property type="molecule type" value="Genomic_DNA"/>
</dbReference>
<dbReference type="PANTHER" id="PTHR42938">
    <property type="entry name" value="FORMATE DEHYDROGENASE 1"/>
    <property type="match status" value="1"/>
</dbReference>
<dbReference type="InterPro" id="IPR045626">
    <property type="entry name" value="PGDH_ASB_dom"/>
</dbReference>
<dbReference type="Proteomes" id="UP000245590">
    <property type="component" value="Unassembled WGS sequence"/>
</dbReference>
<dbReference type="Gene3D" id="3.30.70.260">
    <property type="match status" value="1"/>
</dbReference>
<dbReference type="GO" id="GO:0006564">
    <property type="term" value="P:L-serine biosynthetic process"/>
    <property type="evidence" value="ECO:0007669"/>
    <property type="project" value="UniProtKB-UniRule"/>
</dbReference>
<dbReference type="UniPathway" id="UPA00135">
    <property type="reaction ID" value="UER00196"/>
</dbReference>
<sequence length="535" mass="56018">MTRPVVLIAEELSPATLEVLGSDVEITHVDGTDRPALLAAVKEADALLVRSATQVDAEVYAAADHLKVVARAGVGLDNVDVPAATNAGVMVINAPTSNIISAAELAITLILSSLRNLGRADASVKDGRWERKQLSGVELFEKTVGIVGFGRIGQLVAERLRPFGVHLLAYDPYVNHARAADLGARVVELDELMRESDVVSVHMPRTPETVGLIGAEQFALAKPSLHVVNAARGGLIDEEALYDALSSGKIAGAGLDVYSSEPPAQSETAAKLLELPNITLTPHLGASTAEAQEKAGVAVARSVRLALAGELVPDAVNVAGGAIDDLVRPGIALADRLGQLFTALAGEGPELLEVVVRGEIASRDVTALKLSALRGVFRQVVTEQVSYVNAPVLAEERGIRVDLVTSEDSQRFRNVVQIRGTLRDGRVVSVSGTLSGTDQAQKLTEVDGLDLDVPFSDHLLLITYQDKPGLVGAYGAILGDAGINIAGMQVSRRGETAGGEVIVVLTLDQSVDQDLAEQIGEKVGAAASVAVDITY</sequence>
<dbReference type="InterPro" id="IPR002912">
    <property type="entry name" value="ACT_dom"/>
</dbReference>
<dbReference type="PROSITE" id="PS51671">
    <property type="entry name" value="ACT"/>
    <property type="match status" value="1"/>
</dbReference>
<comment type="catalytic activity">
    <reaction evidence="8 9">
        <text>(2R)-3-phosphoglycerate + NAD(+) = 3-phosphooxypyruvate + NADH + H(+)</text>
        <dbReference type="Rhea" id="RHEA:12641"/>
        <dbReference type="ChEBI" id="CHEBI:15378"/>
        <dbReference type="ChEBI" id="CHEBI:18110"/>
        <dbReference type="ChEBI" id="CHEBI:57540"/>
        <dbReference type="ChEBI" id="CHEBI:57945"/>
        <dbReference type="ChEBI" id="CHEBI:58272"/>
        <dbReference type="EC" id="1.1.1.95"/>
    </reaction>
</comment>